<dbReference type="Proteomes" id="UP001151760">
    <property type="component" value="Unassembled WGS sequence"/>
</dbReference>
<reference evidence="1" key="2">
    <citation type="submission" date="2022-01" db="EMBL/GenBank/DDBJ databases">
        <authorList>
            <person name="Yamashiro T."/>
            <person name="Shiraishi A."/>
            <person name="Satake H."/>
            <person name="Nakayama K."/>
        </authorList>
    </citation>
    <scope>NUCLEOTIDE SEQUENCE</scope>
</reference>
<proteinExistence type="predicted"/>
<comment type="caution">
    <text evidence="1">The sequence shown here is derived from an EMBL/GenBank/DDBJ whole genome shotgun (WGS) entry which is preliminary data.</text>
</comment>
<organism evidence="1 2">
    <name type="scientific">Tanacetum coccineum</name>
    <dbReference type="NCBI Taxonomy" id="301880"/>
    <lineage>
        <taxon>Eukaryota</taxon>
        <taxon>Viridiplantae</taxon>
        <taxon>Streptophyta</taxon>
        <taxon>Embryophyta</taxon>
        <taxon>Tracheophyta</taxon>
        <taxon>Spermatophyta</taxon>
        <taxon>Magnoliopsida</taxon>
        <taxon>eudicotyledons</taxon>
        <taxon>Gunneridae</taxon>
        <taxon>Pentapetalae</taxon>
        <taxon>asterids</taxon>
        <taxon>campanulids</taxon>
        <taxon>Asterales</taxon>
        <taxon>Asteraceae</taxon>
        <taxon>Asteroideae</taxon>
        <taxon>Anthemideae</taxon>
        <taxon>Anthemidinae</taxon>
        <taxon>Tanacetum</taxon>
    </lineage>
</organism>
<keyword evidence="2" id="KW-1185">Reference proteome</keyword>
<reference evidence="1" key="1">
    <citation type="journal article" date="2022" name="Int. J. Mol. Sci.">
        <title>Draft Genome of Tanacetum Coccineum: Genomic Comparison of Closely Related Tanacetum-Family Plants.</title>
        <authorList>
            <person name="Yamashiro T."/>
            <person name="Shiraishi A."/>
            <person name="Nakayama K."/>
            <person name="Satake H."/>
        </authorList>
    </citation>
    <scope>NUCLEOTIDE SEQUENCE</scope>
</reference>
<protein>
    <submittedName>
        <fullName evidence="1">Uncharacterized protein</fullName>
    </submittedName>
</protein>
<evidence type="ECO:0000313" key="2">
    <source>
        <dbReference type="Proteomes" id="UP001151760"/>
    </source>
</evidence>
<gene>
    <name evidence="1" type="ORF">Tco_0750591</name>
</gene>
<dbReference type="EMBL" id="BQNB010010946">
    <property type="protein sequence ID" value="GJS84050.1"/>
    <property type="molecule type" value="Genomic_DNA"/>
</dbReference>
<name>A0ABQ4Z2M2_9ASTR</name>
<sequence>MRTSKDDYLINTLRFLFVNESTQIYGKLHPETLTSPEMKESKAYQTYLGYATGDIPPKIARKFKKASPSKKDRDLVPVDEEPIKKGQRVKRPAKKSTTIPAAGIVIREAPVETKTKRKEKVDVTHGKGIELLSEVAWTKEAQMKEVRWKSLRDFHKTHPSGSGFKICDDEIEGDEDKGMDDTTIQFDVDAIVGLNDVFQADEEGVQQEGVDAKMTDAKTEKENLEIPHNQVMGVANIIVSPLDCSVSSWTVPNVCRVVHIYGCAYGVLEGSGYAGSRIDHYVFLVLSWRRIRVLSCWITVV</sequence>
<accession>A0ABQ4Z2M2</accession>
<evidence type="ECO:0000313" key="1">
    <source>
        <dbReference type="EMBL" id="GJS84050.1"/>
    </source>
</evidence>